<name>A0A0N4SWL1_BRUPA</name>
<evidence type="ECO:0000313" key="3">
    <source>
        <dbReference type="WBParaSite" id="BPAG_0000002301-mRNA-1"/>
    </source>
</evidence>
<reference evidence="1 2" key="2">
    <citation type="submission" date="2018-11" db="EMBL/GenBank/DDBJ databases">
        <authorList>
            <consortium name="Pathogen Informatics"/>
        </authorList>
    </citation>
    <scope>NUCLEOTIDE SEQUENCE [LARGE SCALE GENOMIC DNA]</scope>
</reference>
<protein>
    <submittedName>
        <fullName evidence="3">DUF4379 domain-containing protein</fullName>
    </submittedName>
</protein>
<dbReference type="WBParaSite" id="BPAG_0000002301-mRNA-1">
    <property type="protein sequence ID" value="BPAG_0000002301-mRNA-1"/>
    <property type="gene ID" value="BPAG_0000002301"/>
</dbReference>
<gene>
    <name evidence="1" type="ORF">BPAG_LOCUS24</name>
</gene>
<reference evidence="3" key="1">
    <citation type="submission" date="2017-02" db="UniProtKB">
        <authorList>
            <consortium name="WormBaseParasite"/>
        </authorList>
    </citation>
    <scope>IDENTIFICATION</scope>
</reference>
<accession>A0A0N4SWL1</accession>
<evidence type="ECO:0000313" key="1">
    <source>
        <dbReference type="EMBL" id="VDN81210.1"/>
    </source>
</evidence>
<dbReference type="AlphaFoldDB" id="A0A0N4SWL1"/>
<evidence type="ECO:0000313" key="2">
    <source>
        <dbReference type="Proteomes" id="UP000278627"/>
    </source>
</evidence>
<keyword evidence="2" id="KW-1185">Reference proteome</keyword>
<proteinExistence type="predicted"/>
<organism evidence="3">
    <name type="scientific">Brugia pahangi</name>
    <name type="common">Filarial nematode worm</name>
    <dbReference type="NCBI Taxonomy" id="6280"/>
    <lineage>
        <taxon>Eukaryota</taxon>
        <taxon>Metazoa</taxon>
        <taxon>Ecdysozoa</taxon>
        <taxon>Nematoda</taxon>
        <taxon>Chromadorea</taxon>
        <taxon>Rhabditida</taxon>
        <taxon>Spirurina</taxon>
        <taxon>Spiruromorpha</taxon>
        <taxon>Filarioidea</taxon>
        <taxon>Onchocercidae</taxon>
        <taxon>Brugia</taxon>
    </lineage>
</organism>
<sequence length="95" mass="11372">MAENWIAWLRSNKHEEVRSHEAEAESMWYCSRAKATARQNKKITFFNGIKNFPDLTLRTSTQRIAILSSHEIYRSQIISKAKFTNIEWYKIHHLY</sequence>
<dbReference type="EMBL" id="UZAD01000001">
    <property type="protein sequence ID" value="VDN81210.1"/>
    <property type="molecule type" value="Genomic_DNA"/>
</dbReference>
<dbReference type="Proteomes" id="UP000278627">
    <property type="component" value="Unassembled WGS sequence"/>
</dbReference>